<evidence type="ECO:0000259" key="8">
    <source>
        <dbReference type="Pfam" id="PF01385"/>
    </source>
</evidence>
<organism evidence="11 12">
    <name type="scientific">Cyanobacterium aponinum 0216</name>
    <dbReference type="NCBI Taxonomy" id="2676140"/>
    <lineage>
        <taxon>Bacteria</taxon>
        <taxon>Bacillati</taxon>
        <taxon>Cyanobacteriota</taxon>
        <taxon>Cyanophyceae</taxon>
        <taxon>Oscillatoriophycideae</taxon>
        <taxon>Chroococcales</taxon>
        <taxon>Geminocystaceae</taxon>
        <taxon>Cyanobacterium</taxon>
    </lineage>
</organism>
<proteinExistence type="inferred from homology"/>
<protein>
    <submittedName>
        <fullName evidence="11">Transposase</fullName>
    </submittedName>
</protein>
<dbReference type="Pfam" id="PF01385">
    <property type="entry name" value="OrfB_IS605"/>
    <property type="match status" value="1"/>
</dbReference>
<name>A0A844GYN7_9CHRO</name>
<dbReference type="AlphaFoldDB" id="A0A844GYN7"/>
<evidence type="ECO:0000313" key="12">
    <source>
        <dbReference type="Proteomes" id="UP000437131"/>
    </source>
</evidence>
<feature type="compositionally biased region" description="Basic residues" evidence="7">
    <location>
        <begin position="264"/>
        <end position="278"/>
    </location>
</feature>
<feature type="region of interest" description="Disordered" evidence="7">
    <location>
        <begin position="258"/>
        <end position="288"/>
    </location>
</feature>
<dbReference type="EMBL" id="WMIA01000021">
    <property type="protein sequence ID" value="MTF40048.1"/>
    <property type="molecule type" value="Genomic_DNA"/>
</dbReference>
<keyword evidence="4" id="KW-0862">Zinc</keyword>
<dbReference type="GO" id="GO:0006310">
    <property type="term" value="P:DNA recombination"/>
    <property type="evidence" value="ECO:0007669"/>
    <property type="project" value="UniProtKB-KW"/>
</dbReference>
<dbReference type="InterPro" id="IPR021027">
    <property type="entry name" value="Transposase_put_HTH"/>
</dbReference>
<evidence type="ECO:0000256" key="1">
    <source>
        <dbReference type="ARBA" id="ARBA00008761"/>
    </source>
</evidence>
<evidence type="ECO:0000313" key="11">
    <source>
        <dbReference type="EMBL" id="MTF40048.1"/>
    </source>
</evidence>
<dbReference type="InterPro" id="IPR001959">
    <property type="entry name" value="Transposase"/>
</dbReference>
<keyword evidence="5" id="KW-0238">DNA-binding</keyword>
<reference evidence="11 12" key="1">
    <citation type="submission" date="2019-11" db="EMBL/GenBank/DDBJ databases">
        <title>Isolation of a new High Light Tolerant Cyanobacteria.</title>
        <authorList>
            <person name="Dobson Z."/>
            <person name="Vaughn N."/>
            <person name="Vaughn M."/>
            <person name="Fromme P."/>
            <person name="Mazor Y."/>
        </authorList>
    </citation>
    <scope>NUCLEOTIDE SEQUENCE [LARGE SCALE GENOMIC DNA]</scope>
    <source>
        <strain evidence="11 12">0216</strain>
    </source>
</reference>
<comment type="caution">
    <text evidence="11">The sequence shown here is derived from an EMBL/GenBank/DDBJ whole genome shotgun (WGS) entry which is preliminary data.</text>
</comment>
<dbReference type="GO" id="GO:0046872">
    <property type="term" value="F:metal ion binding"/>
    <property type="evidence" value="ECO:0007669"/>
    <property type="project" value="UniProtKB-KW"/>
</dbReference>
<feature type="domain" description="Cas12f1-like TNB" evidence="9">
    <location>
        <begin position="355"/>
        <end position="420"/>
    </location>
</feature>
<evidence type="ECO:0000256" key="6">
    <source>
        <dbReference type="ARBA" id="ARBA00023172"/>
    </source>
</evidence>
<feature type="domain" description="Probable transposase IS891/IS1136/IS1341" evidence="8">
    <location>
        <begin position="225"/>
        <end position="323"/>
    </location>
</feature>
<dbReference type="Proteomes" id="UP000437131">
    <property type="component" value="Unassembled WGS sequence"/>
</dbReference>
<comment type="similarity">
    <text evidence="1">In the C-terminal section; belongs to the transposase 35 family.</text>
</comment>
<dbReference type="NCBIfam" id="NF040570">
    <property type="entry name" value="guided_TnpB"/>
    <property type="match status" value="1"/>
</dbReference>
<dbReference type="GO" id="GO:0003677">
    <property type="term" value="F:DNA binding"/>
    <property type="evidence" value="ECO:0007669"/>
    <property type="project" value="UniProtKB-KW"/>
</dbReference>
<keyword evidence="2" id="KW-0815">Transposition</keyword>
<evidence type="ECO:0000256" key="7">
    <source>
        <dbReference type="SAM" id="MobiDB-lite"/>
    </source>
</evidence>
<keyword evidence="3" id="KW-0479">Metal-binding</keyword>
<dbReference type="Pfam" id="PF07282">
    <property type="entry name" value="Cas12f1-like_TNB"/>
    <property type="match status" value="1"/>
</dbReference>
<evidence type="ECO:0000259" key="10">
    <source>
        <dbReference type="Pfam" id="PF12323"/>
    </source>
</evidence>
<dbReference type="Pfam" id="PF12323">
    <property type="entry name" value="HTH_OrfB_IS605"/>
    <property type="match status" value="1"/>
</dbReference>
<accession>A0A844GYN7</accession>
<dbReference type="GO" id="GO:0032196">
    <property type="term" value="P:transposition"/>
    <property type="evidence" value="ECO:0007669"/>
    <property type="project" value="UniProtKB-KW"/>
</dbReference>
<sequence length="469" mass="54218">MILNYQYRCYPETPQKSQLNNWLRVCQYWYNVQIGDRFRWWEQNRSNYVIPNGDFCYISCSLPPLELRDKPNFYSQKKLLPEKKKDLTIVRHSGELLDFSIVPSQTLQDVSKRVNLAFTRFIKGDTNGSRSGKPRFKNRYRTLRIEAQAIKIKRVEKNWLYLQISKLSGWLKVRLHRSLPQGFSLKNILITRKADGWYCTLCLDDPSVPHFTPDIIIPTWDNSMGIDAVLYEDNYLATSEGDKLPSVKSYRKNQKQLAEISQRKNAKKKGSKARRKLAKKEGRQHQRIARARKDHAYKTAHALVRSDKKVFFVEDLNLKGLRKRNKTKKDHKGNYLPNGQSAKSGLNKSWSDASFGQFFDIFSYIAEKAGAVVKKVNPAYTSQLLSYRDEFVFTDCSIRSYYDAIEGIVVDRDVNSSINLKRVGLELFPTINRRSGKITKSKTDSTTKEVLAVLKGILEANALSSDERG</sequence>
<keyword evidence="6" id="KW-0233">DNA recombination</keyword>
<gene>
    <name evidence="11" type="ORF">GGC33_14080</name>
</gene>
<evidence type="ECO:0000256" key="4">
    <source>
        <dbReference type="ARBA" id="ARBA00022833"/>
    </source>
</evidence>
<feature type="domain" description="Transposase putative helix-turn-helix" evidence="10">
    <location>
        <begin position="1"/>
        <end position="45"/>
    </location>
</feature>
<evidence type="ECO:0000256" key="3">
    <source>
        <dbReference type="ARBA" id="ARBA00022723"/>
    </source>
</evidence>
<evidence type="ECO:0000259" key="9">
    <source>
        <dbReference type="Pfam" id="PF07282"/>
    </source>
</evidence>
<evidence type="ECO:0000256" key="5">
    <source>
        <dbReference type="ARBA" id="ARBA00023125"/>
    </source>
</evidence>
<dbReference type="InterPro" id="IPR010095">
    <property type="entry name" value="Cas12f1-like_TNB"/>
</dbReference>
<feature type="region of interest" description="Disordered" evidence="7">
    <location>
        <begin position="326"/>
        <end position="345"/>
    </location>
</feature>
<evidence type="ECO:0000256" key="2">
    <source>
        <dbReference type="ARBA" id="ARBA00022578"/>
    </source>
</evidence>